<keyword evidence="5" id="KW-1185">Reference proteome</keyword>
<keyword evidence="3" id="KW-0949">S-adenosyl-L-methionine</keyword>
<reference evidence="4" key="1">
    <citation type="submission" date="2021-12" db="EMBL/GenBank/DDBJ databases">
        <authorList>
            <person name="Zaccaron A."/>
            <person name="Stergiopoulos I."/>
        </authorList>
    </citation>
    <scope>NUCLEOTIDE SEQUENCE</scope>
    <source>
        <strain evidence="4">Race5_Kim</strain>
    </source>
</reference>
<proteinExistence type="predicted"/>
<dbReference type="SUPFAM" id="SSF53335">
    <property type="entry name" value="S-adenosyl-L-methionine-dependent methyltransferases"/>
    <property type="match status" value="1"/>
</dbReference>
<dbReference type="KEGG" id="ffu:CLAFUR5_07039"/>
<dbReference type="GO" id="GO:0032259">
    <property type="term" value="P:methylation"/>
    <property type="evidence" value="ECO:0007669"/>
    <property type="project" value="UniProtKB-KW"/>
</dbReference>
<dbReference type="PANTHER" id="PTHR43464:SF19">
    <property type="entry name" value="UBIQUINONE BIOSYNTHESIS O-METHYLTRANSFERASE, MITOCHONDRIAL"/>
    <property type="match status" value="1"/>
</dbReference>
<dbReference type="InterPro" id="IPR029063">
    <property type="entry name" value="SAM-dependent_MTases_sf"/>
</dbReference>
<dbReference type="Pfam" id="PF13489">
    <property type="entry name" value="Methyltransf_23"/>
    <property type="match status" value="1"/>
</dbReference>
<evidence type="ECO:0000313" key="5">
    <source>
        <dbReference type="Proteomes" id="UP000756132"/>
    </source>
</evidence>
<organism evidence="4 5">
    <name type="scientific">Passalora fulva</name>
    <name type="common">Tomato leaf mold</name>
    <name type="synonym">Cladosporium fulvum</name>
    <dbReference type="NCBI Taxonomy" id="5499"/>
    <lineage>
        <taxon>Eukaryota</taxon>
        <taxon>Fungi</taxon>
        <taxon>Dikarya</taxon>
        <taxon>Ascomycota</taxon>
        <taxon>Pezizomycotina</taxon>
        <taxon>Dothideomycetes</taxon>
        <taxon>Dothideomycetidae</taxon>
        <taxon>Mycosphaerellales</taxon>
        <taxon>Mycosphaerellaceae</taxon>
        <taxon>Fulvia</taxon>
    </lineage>
</organism>
<reference evidence="4" key="2">
    <citation type="journal article" date="2022" name="Microb. Genom.">
        <title>A chromosome-scale genome assembly of the tomato pathogen Cladosporium fulvum reveals a compartmentalized genome architecture and the presence of a dispensable chromosome.</title>
        <authorList>
            <person name="Zaccaron A.Z."/>
            <person name="Chen L.H."/>
            <person name="Samaras A."/>
            <person name="Stergiopoulos I."/>
        </authorList>
    </citation>
    <scope>NUCLEOTIDE SEQUENCE</scope>
    <source>
        <strain evidence="4">Race5_Kim</strain>
    </source>
</reference>
<accession>A0A9Q8PAY3</accession>
<evidence type="ECO:0000256" key="2">
    <source>
        <dbReference type="ARBA" id="ARBA00022679"/>
    </source>
</evidence>
<keyword evidence="1 4" id="KW-0489">Methyltransferase</keyword>
<name>A0A9Q8PAY3_PASFU</name>
<dbReference type="GO" id="GO:0010420">
    <property type="term" value="F:polyprenyldihydroxybenzoate methyltransferase activity"/>
    <property type="evidence" value="ECO:0007669"/>
    <property type="project" value="TreeGrafter"/>
</dbReference>
<evidence type="ECO:0000256" key="1">
    <source>
        <dbReference type="ARBA" id="ARBA00022603"/>
    </source>
</evidence>
<dbReference type="EMBL" id="CP090168">
    <property type="protein sequence ID" value="UJO19081.1"/>
    <property type="molecule type" value="Genomic_DNA"/>
</dbReference>
<evidence type="ECO:0000313" key="4">
    <source>
        <dbReference type="EMBL" id="UJO19081.1"/>
    </source>
</evidence>
<evidence type="ECO:0000256" key="3">
    <source>
        <dbReference type="ARBA" id="ARBA00022691"/>
    </source>
</evidence>
<dbReference type="PANTHER" id="PTHR43464">
    <property type="entry name" value="METHYLTRANSFERASE"/>
    <property type="match status" value="1"/>
</dbReference>
<dbReference type="RefSeq" id="XP_047763447.1">
    <property type="nucleotide sequence ID" value="XM_047906187.1"/>
</dbReference>
<dbReference type="AlphaFoldDB" id="A0A9Q8PAY3"/>
<dbReference type="OMA" id="GKRITWV"/>
<protein>
    <submittedName>
        <fullName evidence="4">Methyltransferase ustM</fullName>
    </submittedName>
</protein>
<dbReference type="GO" id="GO:0005739">
    <property type="term" value="C:mitochondrion"/>
    <property type="evidence" value="ECO:0007669"/>
    <property type="project" value="TreeGrafter"/>
</dbReference>
<gene>
    <name evidence="4" type="ORF">CLAFUR5_07039</name>
</gene>
<dbReference type="OrthoDB" id="8300214at2759"/>
<dbReference type="Gene3D" id="3.40.50.150">
    <property type="entry name" value="Vaccinia Virus protein VP39"/>
    <property type="match status" value="1"/>
</dbReference>
<dbReference type="GeneID" id="71986917"/>
<sequence length="292" mass="31349">MVTNIDAAAFARLSLHDPEQFSIQHSQTLHRLALLQHWDIPSGSNVLELGCGQGDCTTVLANAVGDQGTVVAVDPADLDYGAPYTLGQAQAHISQGPLGKRITWVQLTPLDYLSNLSSSGISNKTFDATILAHCLWYFPSPSLVLSTLRALKQHSHRLCLAEWSLQATKPNAQPHVLAALTQAALECRKAESESNVRSVLSPKRLTQLALAAGWQLEDESVVQAGEGMLDGQWEVSACLSTGFEREVDDHVADERGRGVVLALRDACEASVKAVEGGTGGVRSMDVWVASFV</sequence>
<keyword evidence="2" id="KW-0808">Transferase</keyword>
<dbReference type="Proteomes" id="UP000756132">
    <property type="component" value="Chromosome 6"/>
</dbReference>